<proteinExistence type="predicted"/>
<accession>A0A2W4SID9</accession>
<evidence type="ECO:0000313" key="1">
    <source>
        <dbReference type="EMBL" id="PZN75250.1"/>
    </source>
</evidence>
<dbReference type="EMBL" id="QJPH01000394">
    <property type="protein sequence ID" value="PZN75250.1"/>
    <property type="molecule type" value="Genomic_DNA"/>
</dbReference>
<sequence>MLQFQRRFNNLIDDLVKAETHHQFILAHEITIRIHQLGFELTQTKKPIYEWVGIMMKQSCGVCSAHPADGMCCESDDLGVKSIDAITSVTVQPPLPFPGSAAILAAILAGGTPALPRGAERLHYKQLSKHV</sequence>
<dbReference type="AlphaFoldDB" id="A0A2W4SID9"/>
<dbReference type="Proteomes" id="UP000249396">
    <property type="component" value="Unassembled WGS sequence"/>
</dbReference>
<organism evidence="1 2">
    <name type="scientific">Candidatus Methylumidiphilus alinenensis</name>
    <dbReference type="NCBI Taxonomy" id="2202197"/>
    <lineage>
        <taxon>Bacteria</taxon>
        <taxon>Pseudomonadati</taxon>
        <taxon>Pseudomonadota</taxon>
        <taxon>Gammaproteobacteria</taxon>
        <taxon>Methylococcales</taxon>
        <taxon>Candidatus Methylumidiphilus</taxon>
    </lineage>
</organism>
<reference evidence="1 2" key="1">
    <citation type="journal article" date="2018" name="Aquat. Microb. Ecol.">
        <title>Gammaproteobacterial methanotrophs dominate.</title>
        <authorList>
            <person name="Rissanen A.J."/>
            <person name="Saarenheimo J."/>
            <person name="Tiirola M."/>
            <person name="Peura S."/>
            <person name="Aalto S.L."/>
            <person name="Karvinen A."/>
            <person name="Nykanen H."/>
        </authorList>
    </citation>
    <scope>NUCLEOTIDE SEQUENCE [LARGE SCALE GENOMIC DNA]</scope>
    <source>
        <strain evidence="1">AMbin10</strain>
    </source>
</reference>
<evidence type="ECO:0000313" key="2">
    <source>
        <dbReference type="Proteomes" id="UP000249396"/>
    </source>
</evidence>
<comment type="caution">
    <text evidence="1">The sequence shown here is derived from an EMBL/GenBank/DDBJ whole genome shotgun (WGS) entry which is preliminary data.</text>
</comment>
<gene>
    <name evidence="1" type="ORF">DM484_19305</name>
</gene>
<name>A0A2W4SID9_9GAMM</name>
<protein>
    <submittedName>
        <fullName evidence="1">Uncharacterized protein</fullName>
    </submittedName>
</protein>